<dbReference type="SUPFAM" id="SSF57850">
    <property type="entry name" value="RING/U-box"/>
    <property type="match status" value="1"/>
</dbReference>
<feature type="transmembrane region" description="Helical" evidence="5">
    <location>
        <begin position="210"/>
        <end position="231"/>
    </location>
</feature>
<dbReference type="Pfam" id="PF06454">
    <property type="entry name" value="THH1_TOM1-3_dom"/>
    <property type="match status" value="1"/>
</dbReference>
<evidence type="ECO:0000259" key="6">
    <source>
        <dbReference type="PROSITE" id="PS50089"/>
    </source>
</evidence>
<evidence type="ECO:0000256" key="4">
    <source>
        <dbReference type="PROSITE-ProRule" id="PRU00175"/>
    </source>
</evidence>
<accession>A0AA35SZJ1</accession>
<evidence type="ECO:0000256" key="3">
    <source>
        <dbReference type="ARBA" id="ARBA00022833"/>
    </source>
</evidence>
<dbReference type="SMART" id="SM00744">
    <property type="entry name" value="RINGv"/>
    <property type="match status" value="1"/>
</dbReference>
<feature type="transmembrane region" description="Helical" evidence="5">
    <location>
        <begin position="169"/>
        <end position="189"/>
    </location>
</feature>
<reference evidence="8" key="1">
    <citation type="submission" date="2023-03" db="EMBL/GenBank/DDBJ databases">
        <authorList>
            <person name="Steffen K."/>
            <person name="Cardenas P."/>
        </authorList>
    </citation>
    <scope>NUCLEOTIDE SEQUENCE</scope>
</reference>
<keyword evidence="5" id="KW-0472">Membrane</keyword>
<organism evidence="8 9">
    <name type="scientific">Geodia barretti</name>
    <name type="common">Barrett's horny sponge</name>
    <dbReference type="NCBI Taxonomy" id="519541"/>
    <lineage>
        <taxon>Eukaryota</taxon>
        <taxon>Metazoa</taxon>
        <taxon>Porifera</taxon>
        <taxon>Demospongiae</taxon>
        <taxon>Heteroscleromorpha</taxon>
        <taxon>Tetractinellida</taxon>
        <taxon>Astrophorina</taxon>
        <taxon>Geodiidae</taxon>
        <taxon>Geodia</taxon>
    </lineage>
</organism>
<keyword evidence="2 4" id="KW-0863">Zinc-finger</keyword>
<keyword evidence="5" id="KW-1133">Transmembrane helix</keyword>
<dbReference type="Pfam" id="PF12906">
    <property type="entry name" value="RINGv"/>
    <property type="match status" value="1"/>
</dbReference>
<keyword evidence="1" id="KW-0479">Metal-binding</keyword>
<dbReference type="EMBL" id="CASHTH010002970">
    <property type="protein sequence ID" value="CAI8037966.1"/>
    <property type="molecule type" value="Genomic_DNA"/>
</dbReference>
<feature type="transmembrane region" description="Helical" evidence="5">
    <location>
        <begin position="243"/>
        <end position="268"/>
    </location>
</feature>
<keyword evidence="9" id="KW-1185">Reference proteome</keyword>
<feature type="transmembrane region" description="Helical" evidence="5">
    <location>
        <begin position="135"/>
        <end position="157"/>
    </location>
</feature>
<keyword evidence="3" id="KW-0862">Zinc</keyword>
<feature type="transmembrane region" description="Helical" evidence="5">
    <location>
        <begin position="289"/>
        <end position="315"/>
    </location>
</feature>
<gene>
    <name evidence="8" type="ORF">GBAR_LOCUS21192</name>
</gene>
<dbReference type="Proteomes" id="UP001174909">
    <property type="component" value="Unassembled WGS sequence"/>
</dbReference>
<feature type="domain" description="RING-type" evidence="6">
    <location>
        <begin position="407"/>
        <end position="457"/>
    </location>
</feature>
<feature type="transmembrane region" description="Helical" evidence="5">
    <location>
        <begin position="482"/>
        <end position="505"/>
    </location>
</feature>
<dbReference type="PROSITE" id="PS51292">
    <property type="entry name" value="ZF_RING_CH"/>
    <property type="match status" value="1"/>
</dbReference>
<keyword evidence="5" id="KW-0812">Transmembrane</keyword>
<protein>
    <recommendedName>
        <fullName evidence="10">RING-CH-type domain-containing protein</fullName>
    </recommendedName>
</protein>
<name>A0AA35SZJ1_GEOBA</name>
<dbReference type="InterPro" id="IPR009457">
    <property type="entry name" value="THH1/TOM1/TOM3_dom"/>
</dbReference>
<feature type="transmembrane region" description="Helical" evidence="5">
    <location>
        <begin position="80"/>
        <end position="102"/>
    </location>
</feature>
<evidence type="ECO:0000313" key="8">
    <source>
        <dbReference type="EMBL" id="CAI8037966.1"/>
    </source>
</evidence>
<comment type="caution">
    <text evidence="8">The sequence shown here is derived from an EMBL/GenBank/DDBJ whole genome shotgun (WGS) entry which is preliminary data.</text>
</comment>
<evidence type="ECO:0008006" key="10">
    <source>
        <dbReference type="Google" id="ProtNLM"/>
    </source>
</evidence>
<dbReference type="Gene3D" id="3.30.40.10">
    <property type="entry name" value="Zinc/RING finger domain, C3HC4 (zinc finger)"/>
    <property type="match status" value="1"/>
</dbReference>
<dbReference type="InterPro" id="IPR013083">
    <property type="entry name" value="Znf_RING/FYVE/PHD"/>
</dbReference>
<dbReference type="PANTHER" id="PTHR20893">
    <property type="entry name" value="LD08641P"/>
    <property type="match status" value="1"/>
</dbReference>
<feature type="transmembrane region" description="Helical" evidence="5">
    <location>
        <begin position="327"/>
        <end position="351"/>
    </location>
</feature>
<evidence type="ECO:0000313" key="9">
    <source>
        <dbReference type="Proteomes" id="UP001174909"/>
    </source>
</evidence>
<sequence length="639" mass="71647">MPFRNHWEMPPLHFIRASVARALDVALPTSAGVVRSVRNEMATGSNSECWQNCTSPCPNTTAPCLCPCDQSLHSNPSLEAAFASISFLFFLVATIQLILCMAHDALPSRQNTNTNRAVAQDERWRKAFRLTVQKSLLGAVIGATGTRAIYYTVQGYIEEKWAEILLHVYYPALLSAFSLLILFWAEIFYQSTAPSENHMFLKKHKYSLTFLCFNGLVYLLLLAEVVATPLVHDDTEQVRKNGIIGIIFAVLLFLMLVGFLHLAIRLFFRPDWQPLVLQLEALKINLKQHTLSCLGIVTNALMQALIISLLVFNMVSRLKPVDDYSQYVASLVIRVTELVMPVWFCCSLWNYKKPTSLWILNPGLLIQQLDLRGTEQERLVRTRDTENPSTYGSIERSQASQLEEGYCWVCHDRSPTTDLIQPCRCLLHRQCIQRWVEHRVLNPEVPQKEALKCQVCREKYHTKNRRFTCIPKGLSKRHWVKVVGLLAFFVLTGLASVYVLVYAHVSSGVKVATVVILVFADAALLKLLGCGLIWLGRRRGVKVGEITNRPTDLPFYHGNQLSSSDDVISQTTPTNSATYEATPATGTSPNDIIRHNTTSTATGTFPDDIIAQETLTTITGTLSRHATPPICIEGPVASM</sequence>
<dbReference type="PANTHER" id="PTHR20893:SF2">
    <property type="entry name" value="LD08641P"/>
    <property type="match status" value="1"/>
</dbReference>
<evidence type="ECO:0000256" key="2">
    <source>
        <dbReference type="ARBA" id="ARBA00022771"/>
    </source>
</evidence>
<feature type="domain" description="RING-CH-type" evidence="7">
    <location>
        <begin position="399"/>
        <end position="463"/>
    </location>
</feature>
<dbReference type="GO" id="GO:0008270">
    <property type="term" value="F:zinc ion binding"/>
    <property type="evidence" value="ECO:0007669"/>
    <property type="project" value="UniProtKB-KW"/>
</dbReference>
<dbReference type="InterPro" id="IPR001841">
    <property type="entry name" value="Znf_RING"/>
</dbReference>
<feature type="transmembrane region" description="Helical" evidence="5">
    <location>
        <begin position="511"/>
        <end position="535"/>
    </location>
</feature>
<evidence type="ECO:0000256" key="1">
    <source>
        <dbReference type="ARBA" id="ARBA00022723"/>
    </source>
</evidence>
<dbReference type="InterPro" id="IPR011016">
    <property type="entry name" value="Znf_RING-CH"/>
</dbReference>
<evidence type="ECO:0000256" key="5">
    <source>
        <dbReference type="SAM" id="Phobius"/>
    </source>
</evidence>
<proteinExistence type="predicted"/>
<evidence type="ECO:0000259" key="7">
    <source>
        <dbReference type="PROSITE" id="PS51292"/>
    </source>
</evidence>
<dbReference type="AlphaFoldDB" id="A0AA35SZJ1"/>
<dbReference type="PROSITE" id="PS50089">
    <property type="entry name" value="ZF_RING_2"/>
    <property type="match status" value="1"/>
</dbReference>